<accession>A0A8H4AES9</accession>
<reference evidence="1 2" key="1">
    <citation type="journal article" date="2019" name="Environ. Microbiol.">
        <title>At the nexus of three kingdoms: the genome of the mycorrhizal fungus Gigaspora margarita provides insights into plant, endobacterial and fungal interactions.</title>
        <authorList>
            <person name="Venice F."/>
            <person name="Ghignone S."/>
            <person name="Salvioli di Fossalunga A."/>
            <person name="Amselem J."/>
            <person name="Novero M."/>
            <person name="Xianan X."/>
            <person name="Sedzielewska Toro K."/>
            <person name="Morin E."/>
            <person name="Lipzen A."/>
            <person name="Grigoriev I.V."/>
            <person name="Henrissat B."/>
            <person name="Martin F.M."/>
            <person name="Bonfante P."/>
        </authorList>
    </citation>
    <scope>NUCLEOTIDE SEQUENCE [LARGE SCALE GENOMIC DNA]</scope>
    <source>
        <strain evidence="1 2">BEG34</strain>
    </source>
</reference>
<gene>
    <name evidence="1" type="ORF">F8M41_022615</name>
</gene>
<comment type="caution">
    <text evidence="1">The sequence shown here is derived from an EMBL/GenBank/DDBJ whole genome shotgun (WGS) entry which is preliminary data.</text>
</comment>
<dbReference type="OrthoDB" id="2468213at2759"/>
<name>A0A8H4AES9_GIGMA</name>
<dbReference type="AlphaFoldDB" id="A0A8H4AES9"/>
<dbReference type="EMBL" id="WTPW01000706">
    <property type="protein sequence ID" value="KAF0487088.1"/>
    <property type="molecule type" value="Genomic_DNA"/>
</dbReference>
<organism evidence="1 2">
    <name type="scientific">Gigaspora margarita</name>
    <dbReference type="NCBI Taxonomy" id="4874"/>
    <lineage>
        <taxon>Eukaryota</taxon>
        <taxon>Fungi</taxon>
        <taxon>Fungi incertae sedis</taxon>
        <taxon>Mucoromycota</taxon>
        <taxon>Glomeromycotina</taxon>
        <taxon>Glomeromycetes</taxon>
        <taxon>Diversisporales</taxon>
        <taxon>Gigasporaceae</taxon>
        <taxon>Gigaspora</taxon>
    </lineage>
</organism>
<protein>
    <submittedName>
        <fullName evidence="1">Uncharacterized protein</fullName>
    </submittedName>
</protein>
<sequence length="119" mass="13506">MTSNIKTSKEIKKKSTYEPNVKARLNSHLLLKEEDKVKLSDILSKNASGIVEIAWDLSKKDYVANQNQFFPENGLDINADNVQYKWTTRYSTKMQIIKQCICGSYKEKAGLSTSQVLAT</sequence>
<evidence type="ECO:0000313" key="1">
    <source>
        <dbReference type="EMBL" id="KAF0487088.1"/>
    </source>
</evidence>
<evidence type="ECO:0000313" key="2">
    <source>
        <dbReference type="Proteomes" id="UP000439903"/>
    </source>
</evidence>
<dbReference type="Proteomes" id="UP000439903">
    <property type="component" value="Unassembled WGS sequence"/>
</dbReference>
<proteinExistence type="predicted"/>
<keyword evidence="2" id="KW-1185">Reference proteome</keyword>